<evidence type="ECO:0000313" key="2">
    <source>
        <dbReference type="EMBL" id="SES01438.1"/>
    </source>
</evidence>
<evidence type="ECO:0000313" key="3">
    <source>
        <dbReference type="Proteomes" id="UP000198948"/>
    </source>
</evidence>
<keyword evidence="1" id="KW-1133">Transmembrane helix</keyword>
<dbReference type="STRING" id="142588.SAMN04488559_11727"/>
<protein>
    <recommendedName>
        <fullName evidence="4">Competence protein ComGE</fullName>
    </recommendedName>
</protein>
<dbReference type="Proteomes" id="UP000198948">
    <property type="component" value="Unassembled WGS sequence"/>
</dbReference>
<keyword evidence="3" id="KW-1185">Reference proteome</keyword>
<gene>
    <name evidence="2" type="ORF">SAMN04488559_11727</name>
</gene>
<sequence length="107" mass="12393">MKKNRFKKGYLLLEAIYGFTLLVTAISFYLPILLDLVTKNEVARHQTQLSRKVYEQVQQMVLFEGEQHQQFVIDQKEYECSLVEVGGLTGVQITNEAAFSYVPIKFE</sequence>
<reference evidence="2 3" key="1">
    <citation type="submission" date="2016-10" db="EMBL/GenBank/DDBJ databases">
        <authorList>
            <person name="de Groot N.N."/>
        </authorList>
    </citation>
    <scope>NUCLEOTIDE SEQUENCE [LARGE SCALE GENOMIC DNA]</scope>
    <source>
        <strain evidence="2 3">DSM 13760</strain>
    </source>
</reference>
<evidence type="ECO:0008006" key="4">
    <source>
        <dbReference type="Google" id="ProtNLM"/>
    </source>
</evidence>
<accession>A0A1H9TWR1</accession>
<proteinExistence type="predicted"/>
<keyword evidence="1" id="KW-0812">Transmembrane</keyword>
<name>A0A1H9TWR1_9LACT</name>
<feature type="transmembrane region" description="Helical" evidence="1">
    <location>
        <begin position="12"/>
        <end position="34"/>
    </location>
</feature>
<evidence type="ECO:0000256" key="1">
    <source>
        <dbReference type="SAM" id="Phobius"/>
    </source>
</evidence>
<dbReference type="EMBL" id="FOHA01000017">
    <property type="protein sequence ID" value="SES01438.1"/>
    <property type="molecule type" value="Genomic_DNA"/>
</dbReference>
<dbReference type="RefSeq" id="WP_092653432.1">
    <property type="nucleotide sequence ID" value="NZ_FOHA01000017.1"/>
</dbReference>
<organism evidence="2 3">
    <name type="scientific">Isobaculum melis</name>
    <dbReference type="NCBI Taxonomy" id="142588"/>
    <lineage>
        <taxon>Bacteria</taxon>
        <taxon>Bacillati</taxon>
        <taxon>Bacillota</taxon>
        <taxon>Bacilli</taxon>
        <taxon>Lactobacillales</taxon>
        <taxon>Carnobacteriaceae</taxon>
        <taxon>Isobaculum</taxon>
    </lineage>
</organism>
<dbReference type="AlphaFoldDB" id="A0A1H9TWR1"/>
<keyword evidence="1" id="KW-0472">Membrane</keyword>